<dbReference type="AlphaFoldDB" id="A0A3D9UQH5"/>
<evidence type="ECO:0000313" key="3">
    <source>
        <dbReference type="Proteomes" id="UP000256253"/>
    </source>
</evidence>
<dbReference type="EMBL" id="QTUA01000001">
    <property type="protein sequence ID" value="REF30733.1"/>
    <property type="molecule type" value="Genomic_DNA"/>
</dbReference>
<evidence type="ECO:0000313" key="2">
    <source>
        <dbReference type="EMBL" id="REF30733.1"/>
    </source>
</evidence>
<name>A0A3D9UQH5_9MICO</name>
<dbReference type="Gene3D" id="1.20.1260.10">
    <property type="match status" value="1"/>
</dbReference>
<dbReference type="OrthoDB" id="5146090at2"/>
<dbReference type="RefSeq" id="WP_115922677.1">
    <property type="nucleotide sequence ID" value="NZ_QTUA01000001.1"/>
</dbReference>
<feature type="region of interest" description="Disordered" evidence="1">
    <location>
        <begin position="100"/>
        <end position="153"/>
    </location>
</feature>
<organism evidence="2 3">
    <name type="scientific">Calidifontibacter indicus</name>
    <dbReference type="NCBI Taxonomy" id="419650"/>
    <lineage>
        <taxon>Bacteria</taxon>
        <taxon>Bacillati</taxon>
        <taxon>Actinomycetota</taxon>
        <taxon>Actinomycetes</taxon>
        <taxon>Micrococcales</taxon>
        <taxon>Dermacoccaceae</taxon>
        <taxon>Calidifontibacter</taxon>
    </lineage>
</organism>
<sequence length="339" mass="34116">MPGRSNHPTRRTLLLAGLALPLAGCGIRVERDAPEILGIPTLPPPADSTVMQDTVTRLRQVAGALAGQDPAAWTAPLRALHTDQADRLTRIAASAGIEISAPATSSSSSTSTSSPQAGTTAPTTVTTDPAPTSASMPGGSATSSGATASTVTVHPASTTETAAFTASAVAAAAAATGEHRPALLATLAGHRCGARVLGATDLPVSVGLPSASAAAVLEPVRLAVYVAETLIAKTAAKDRTELSTLLSLLTAERMRLGTEAGTAAKPEQLSYALPSGTDDPAHTRTTMARLVHDCATAVAAQSGTATTTGAATRLVQLWGDLTAAGWQWGQAPDTFLGLR</sequence>
<dbReference type="InterPro" id="IPR012347">
    <property type="entry name" value="Ferritin-like"/>
</dbReference>
<reference evidence="2 3" key="1">
    <citation type="submission" date="2018-08" db="EMBL/GenBank/DDBJ databases">
        <title>Sequencing the genomes of 1000 actinobacteria strains.</title>
        <authorList>
            <person name="Klenk H.-P."/>
        </authorList>
    </citation>
    <scope>NUCLEOTIDE SEQUENCE [LARGE SCALE GENOMIC DNA]</scope>
    <source>
        <strain evidence="2 3">DSM 22967</strain>
    </source>
</reference>
<gene>
    <name evidence="2" type="ORF">DFJ65_1749</name>
</gene>
<proteinExistence type="predicted"/>
<accession>A0A3D9UQH5</accession>
<protein>
    <recommendedName>
        <fullName evidence="4">DUF4439 domain-containing protein</fullName>
    </recommendedName>
</protein>
<keyword evidence="3" id="KW-1185">Reference proteome</keyword>
<comment type="caution">
    <text evidence="2">The sequence shown here is derived from an EMBL/GenBank/DDBJ whole genome shotgun (WGS) entry which is preliminary data.</text>
</comment>
<dbReference type="Proteomes" id="UP000256253">
    <property type="component" value="Unassembled WGS sequence"/>
</dbReference>
<evidence type="ECO:0008006" key="4">
    <source>
        <dbReference type="Google" id="ProtNLM"/>
    </source>
</evidence>
<evidence type="ECO:0000256" key="1">
    <source>
        <dbReference type="SAM" id="MobiDB-lite"/>
    </source>
</evidence>